<evidence type="ECO:0000313" key="2">
    <source>
        <dbReference type="Proteomes" id="UP001153328"/>
    </source>
</evidence>
<keyword evidence="2" id="KW-1185">Reference proteome</keyword>
<dbReference type="SUPFAM" id="SSF54909">
    <property type="entry name" value="Dimeric alpha+beta barrel"/>
    <property type="match status" value="2"/>
</dbReference>
<dbReference type="Proteomes" id="UP001153328">
    <property type="component" value="Unassembled WGS sequence"/>
</dbReference>
<dbReference type="InterPro" id="IPR011008">
    <property type="entry name" value="Dimeric_a/b-barrel"/>
</dbReference>
<accession>A0A9W4MKD9</accession>
<dbReference type="RefSeq" id="WP_205046229.1">
    <property type="nucleotide sequence ID" value="NZ_CAJVAX010000023.1"/>
</dbReference>
<reference evidence="1" key="1">
    <citation type="submission" date="2021-06" db="EMBL/GenBank/DDBJ databases">
        <authorList>
            <person name="Arsene-Ploetze F."/>
        </authorList>
    </citation>
    <scope>NUCLEOTIDE SEQUENCE</scope>
    <source>
        <strain evidence="1">SBRY1</strain>
    </source>
</reference>
<dbReference type="Gene3D" id="3.30.70.100">
    <property type="match status" value="2"/>
</dbReference>
<sequence>MPSAEPGFVTFGVLHTDGARASADAAAAITAEVREWVRHAPGFVSSRVHLGVADDVVVHRGEWTDPESYRTSFQDSPAAGRLHGAAGWPGVTGATVFRGAPAAGISGPAAGRRPGTVVVATRHLSGPAATAALLGLLHGSGEWKRDSPGFVSATPYVDADGRTFVNYPVWVDRAAYDAWMADPRIPAGQQEIARLEVAPPEYLLCTVVSDIAAAPAAGTPRTGGTAPPGGTA</sequence>
<comment type="caution">
    <text evidence="1">The sequence shown here is derived from an EMBL/GenBank/DDBJ whole genome shotgun (WGS) entry which is preliminary data.</text>
</comment>
<protein>
    <submittedName>
        <fullName evidence="1">ABM domain-containing protein</fullName>
    </submittedName>
</protein>
<evidence type="ECO:0000313" key="1">
    <source>
        <dbReference type="EMBL" id="CAG7657833.1"/>
    </source>
</evidence>
<organism evidence="1 2">
    <name type="scientific">Actinacidiphila bryophytorum</name>
    <dbReference type="NCBI Taxonomy" id="1436133"/>
    <lineage>
        <taxon>Bacteria</taxon>
        <taxon>Bacillati</taxon>
        <taxon>Actinomycetota</taxon>
        <taxon>Actinomycetes</taxon>
        <taxon>Kitasatosporales</taxon>
        <taxon>Streptomycetaceae</taxon>
        <taxon>Actinacidiphila</taxon>
    </lineage>
</organism>
<dbReference type="EMBL" id="CAJVAX010000023">
    <property type="protein sequence ID" value="CAG7657833.1"/>
    <property type="molecule type" value="Genomic_DNA"/>
</dbReference>
<dbReference type="AlphaFoldDB" id="A0A9W4MKD9"/>
<proteinExistence type="predicted"/>
<name>A0A9W4MKD9_9ACTN</name>
<gene>
    <name evidence="1" type="ORF">SBRY_90058</name>
</gene>